<dbReference type="GeneID" id="14923000"/>
<evidence type="ECO:0000259" key="2">
    <source>
        <dbReference type="PROSITE" id="PS50003"/>
    </source>
</evidence>
<dbReference type="AlphaFoldDB" id="L8HA36"/>
<dbReference type="Pfam" id="PF00169">
    <property type="entry name" value="PH"/>
    <property type="match status" value="1"/>
</dbReference>
<dbReference type="InterPro" id="IPR011993">
    <property type="entry name" value="PH-like_dom_sf"/>
</dbReference>
<dbReference type="VEuPathDB" id="AmoebaDB:ACA1_158520"/>
<gene>
    <name evidence="3" type="ORF">ACA1_158520</name>
</gene>
<evidence type="ECO:0000256" key="1">
    <source>
        <dbReference type="SAM" id="MobiDB-lite"/>
    </source>
</evidence>
<dbReference type="SUPFAM" id="SSF50729">
    <property type="entry name" value="PH domain-like"/>
    <property type="match status" value="1"/>
</dbReference>
<organism evidence="3 4">
    <name type="scientific">Acanthamoeba castellanii (strain ATCC 30010 / Neff)</name>
    <dbReference type="NCBI Taxonomy" id="1257118"/>
    <lineage>
        <taxon>Eukaryota</taxon>
        <taxon>Amoebozoa</taxon>
        <taxon>Discosea</taxon>
        <taxon>Longamoebia</taxon>
        <taxon>Centramoebida</taxon>
        <taxon>Acanthamoebidae</taxon>
        <taxon>Acanthamoeba</taxon>
    </lineage>
</organism>
<dbReference type="RefSeq" id="XP_004348535.1">
    <property type="nucleotide sequence ID" value="XM_004348485.1"/>
</dbReference>
<dbReference type="PROSITE" id="PS50003">
    <property type="entry name" value="PH_DOMAIN"/>
    <property type="match status" value="1"/>
</dbReference>
<feature type="region of interest" description="Disordered" evidence="1">
    <location>
        <begin position="95"/>
        <end position="125"/>
    </location>
</feature>
<dbReference type="InterPro" id="IPR001849">
    <property type="entry name" value="PH_domain"/>
</dbReference>
<name>L8HA36_ACACF</name>
<sequence>MKRQTFNPTESFLEGFLLKQGAKGLIRSFKKRWFVLVDGKLTYSRSPYSPEIGHVKMEDCTKLLAKTEGKEGSKKYIFVIQTTFGRDYTLQAASETGTQNTHASHTPDHAPPNTQNTHALHFHQS</sequence>
<dbReference type="CDD" id="cd00821">
    <property type="entry name" value="PH"/>
    <property type="match status" value="1"/>
</dbReference>
<dbReference type="EMBL" id="KB007890">
    <property type="protein sequence ID" value="ELR22077.1"/>
    <property type="molecule type" value="Genomic_DNA"/>
</dbReference>
<accession>L8HA36</accession>
<dbReference type="KEGG" id="acan:ACA1_158520"/>
<feature type="domain" description="PH" evidence="2">
    <location>
        <begin position="10"/>
        <end position="125"/>
    </location>
</feature>
<feature type="compositionally biased region" description="Polar residues" evidence="1">
    <location>
        <begin position="95"/>
        <end position="104"/>
    </location>
</feature>
<evidence type="ECO:0000313" key="3">
    <source>
        <dbReference type="EMBL" id="ELR22077.1"/>
    </source>
</evidence>
<protein>
    <submittedName>
        <fullName evidence="3">PH domain containing protein</fullName>
    </submittedName>
</protein>
<reference evidence="3 4" key="1">
    <citation type="journal article" date="2013" name="Genome Biol.">
        <title>Genome of Acanthamoeba castellanii highlights extensive lateral gene transfer and early evolution of tyrosine kinase signaling.</title>
        <authorList>
            <person name="Clarke M."/>
            <person name="Lohan A.J."/>
            <person name="Liu B."/>
            <person name="Lagkouvardos I."/>
            <person name="Roy S."/>
            <person name="Zafar N."/>
            <person name="Bertelli C."/>
            <person name="Schilde C."/>
            <person name="Kianianmomeni A."/>
            <person name="Burglin T.R."/>
            <person name="Frech C."/>
            <person name="Turcotte B."/>
            <person name="Kopec K.O."/>
            <person name="Synnott J.M."/>
            <person name="Choo C."/>
            <person name="Paponov I."/>
            <person name="Finkler A."/>
            <person name="Soon Heng Tan C."/>
            <person name="Hutchins A.P."/>
            <person name="Weinmeier T."/>
            <person name="Rattei T."/>
            <person name="Chu J.S."/>
            <person name="Gimenez G."/>
            <person name="Irimia M."/>
            <person name="Rigden D.J."/>
            <person name="Fitzpatrick D.A."/>
            <person name="Lorenzo-Morales J."/>
            <person name="Bateman A."/>
            <person name="Chiu C.H."/>
            <person name="Tang P."/>
            <person name="Hegemann P."/>
            <person name="Fromm H."/>
            <person name="Raoult D."/>
            <person name="Greub G."/>
            <person name="Miranda-Saavedra D."/>
            <person name="Chen N."/>
            <person name="Nash P."/>
            <person name="Ginger M.L."/>
            <person name="Horn M."/>
            <person name="Schaap P."/>
            <person name="Caler L."/>
            <person name="Loftus B."/>
        </authorList>
    </citation>
    <scope>NUCLEOTIDE SEQUENCE [LARGE SCALE GENOMIC DNA]</scope>
    <source>
        <strain evidence="3 4">Neff</strain>
    </source>
</reference>
<dbReference type="OrthoDB" id="20661at2759"/>
<proteinExistence type="predicted"/>
<keyword evidence="4" id="KW-1185">Reference proteome</keyword>
<dbReference type="Gene3D" id="2.30.29.30">
    <property type="entry name" value="Pleckstrin-homology domain (PH domain)/Phosphotyrosine-binding domain (PTB)"/>
    <property type="match status" value="1"/>
</dbReference>
<dbReference type="Proteomes" id="UP000011083">
    <property type="component" value="Unassembled WGS sequence"/>
</dbReference>
<evidence type="ECO:0000313" key="4">
    <source>
        <dbReference type="Proteomes" id="UP000011083"/>
    </source>
</evidence>